<keyword evidence="3" id="KW-1185">Reference proteome</keyword>
<evidence type="ECO:0000313" key="3">
    <source>
        <dbReference type="Proteomes" id="UP000325957"/>
    </source>
</evidence>
<dbReference type="AlphaFoldDB" id="A0A5J5KWE7"/>
<sequence length="145" mass="15621">MSTSSPRLGRISSPPRPAGPHAPVCRQCTTDYYLKFLVFAPTAAASQATADSRKRRRNHGLKSLLRKLSRTSGEASGGRVEYFCQKCGSFHDHHFPAGWEPAARILTADDIEDLPAVYVGPGESRPAAEVTRPLFGVAQQGSPSA</sequence>
<dbReference type="Proteomes" id="UP000325957">
    <property type="component" value="Unassembled WGS sequence"/>
</dbReference>
<protein>
    <submittedName>
        <fullName evidence="2">Uncharacterized protein</fullName>
    </submittedName>
</protein>
<proteinExistence type="predicted"/>
<dbReference type="OrthoDB" id="4883573at2"/>
<dbReference type="RefSeq" id="WP_158034149.1">
    <property type="nucleotide sequence ID" value="NZ_ML708619.1"/>
</dbReference>
<comment type="caution">
    <text evidence="2">The sequence shown here is derived from an EMBL/GenBank/DDBJ whole genome shotgun (WGS) entry which is preliminary data.</text>
</comment>
<evidence type="ECO:0000313" key="2">
    <source>
        <dbReference type="EMBL" id="KAA9393969.1"/>
    </source>
</evidence>
<name>A0A5J5KWE7_9MICC</name>
<organism evidence="2 3">
    <name type="scientific">Kocuria coralli</name>
    <dbReference type="NCBI Taxonomy" id="1461025"/>
    <lineage>
        <taxon>Bacteria</taxon>
        <taxon>Bacillati</taxon>
        <taxon>Actinomycetota</taxon>
        <taxon>Actinomycetes</taxon>
        <taxon>Micrococcales</taxon>
        <taxon>Micrococcaceae</taxon>
        <taxon>Kocuria</taxon>
    </lineage>
</organism>
<feature type="compositionally biased region" description="Basic residues" evidence="1">
    <location>
        <begin position="53"/>
        <end position="69"/>
    </location>
</feature>
<gene>
    <name evidence="2" type="ORF">FCK90_09935</name>
</gene>
<accession>A0A5J5KWE7</accession>
<reference evidence="2 3" key="1">
    <citation type="submission" date="2019-05" db="EMBL/GenBank/DDBJ databases">
        <title>Kocuria coralli sp. nov., a novel actinobacterium isolated from coral reef seawater.</title>
        <authorList>
            <person name="Li J."/>
        </authorList>
    </citation>
    <scope>NUCLEOTIDE SEQUENCE [LARGE SCALE GENOMIC DNA]</scope>
    <source>
        <strain evidence="2 3">SCSIO 13007</strain>
    </source>
</reference>
<feature type="region of interest" description="Disordered" evidence="1">
    <location>
        <begin position="44"/>
        <end position="77"/>
    </location>
</feature>
<evidence type="ECO:0000256" key="1">
    <source>
        <dbReference type="SAM" id="MobiDB-lite"/>
    </source>
</evidence>
<dbReference type="EMBL" id="SZWF01000013">
    <property type="protein sequence ID" value="KAA9393969.1"/>
    <property type="molecule type" value="Genomic_DNA"/>
</dbReference>
<feature type="region of interest" description="Disordered" evidence="1">
    <location>
        <begin position="1"/>
        <end position="22"/>
    </location>
</feature>